<comment type="caution">
    <text evidence="3">The sequence shown here is derived from an EMBL/GenBank/DDBJ whole genome shotgun (WGS) entry which is preliminary data.</text>
</comment>
<evidence type="ECO:0000313" key="3">
    <source>
        <dbReference type="EMBL" id="MFD2185413.1"/>
    </source>
</evidence>
<evidence type="ECO:0000256" key="2">
    <source>
        <dbReference type="SAM" id="SignalP"/>
    </source>
</evidence>
<evidence type="ECO:0000256" key="1">
    <source>
        <dbReference type="SAM" id="MobiDB-lite"/>
    </source>
</evidence>
<feature type="region of interest" description="Disordered" evidence="1">
    <location>
        <begin position="64"/>
        <end position="99"/>
    </location>
</feature>
<sequence>MKTFRILTLVSFMSCASIVVAQTEEGKSKENSSKETVTKIIRIKGPNGEEKVIKKQEVITKKSKIKLNPGDEDKTNQAATYTDAEVQVQKSHSSSDQDSYTLIKESNGYRITLLSKSGNKVSKARPVSSGYYIINMGETDNCLGHFDKEKNLILERYDPKSDQVITTVYKVK</sequence>
<name>A0ABW5AR09_9FLAO</name>
<reference evidence="4" key="1">
    <citation type="journal article" date="2019" name="Int. J. Syst. Evol. Microbiol.">
        <title>The Global Catalogue of Microorganisms (GCM) 10K type strain sequencing project: providing services to taxonomists for standard genome sequencing and annotation.</title>
        <authorList>
            <consortium name="The Broad Institute Genomics Platform"/>
            <consortium name="The Broad Institute Genome Sequencing Center for Infectious Disease"/>
            <person name="Wu L."/>
            <person name="Ma J."/>
        </authorList>
    </citation>
    <scope>NUCLEOTIDE SEQUENCE [LARGE SCALE GENOMIC DNA]</scope>
    <source>
        <strain evidence="4">DT92</strain>
    </source>
</reference>
<evidence type="ECO:0008006" key="5">
    <source>
        <dbReference type="Google" id="ProtNLM"/>
    </source>
</evidence>
<dbReference type="EMBL" id="JBHUHY010000002">
    <property type="protein sequence ID" value="MFD2185413.1"/>
    <property type="molecule type" value="Genomic_DNA"/>
</dbReference>
<gene>
    <name evidence="3" type="ORF">ACFSJT_01300</name>
</gene>
<organism evidence="3 4">
    <name type="scientific">Aquimarina celericrescens</name>
    <dbReference type="NCBI Taxonomy" id="1964542"/>
    <lineage>
        <taxon>Bacteria</taxon>
        <taxon>Pseudomonadati</taxon>
        <taxon>Bacteroidota</taxon>
        <taxon>Flavobacteriia</taxon>
        <taxon>Flavobacteriales</taxon>
        <taxon>Flavobacteriaceae</taxon>
        <taxon>Aquimarina</taxon>
    </lineage>
</organism>
<feature type="compositionally biased region" description="Polar residues" evidence="1">
    <location>
        <begin position="88"/>
        <end position="99"/>
    </location>
</feature>
<keyword evidence="2" id="KW-0732">Signal</keyword>
<feature type="chain" id="PRO_5046008458" description="Lipoprotein" evidence="2">
    <location>
        <begin position="22"/>
        <end position="172"/>
    </location>
</feature>
<dbReference type="RefSeq" id="WP_378318375.1">
    <property type="nucleotide sequence ID" value="NZ_JBHUHY010000002.1"/>
</dbReference>
<protein>
    <recommendedName>
        <fullName evidence="5">Lipoprotein</fullName>
    </recommendedName>
</protein>
<feature type="signal peptide" evidence="2">
    <location>
        <begin position="1"/>
        <end position="21"/>
    </location>
</feature>
<keyword evidence="4" id="KW-1185">Reference proteome</keyword>
<proteinExistence type="predicted"/>
<dbReference type="Proteomes" id="UP001597344">
    <property type="component" value="Unassembled WGS sequence"/>
</dbReference>
<accession>A0ABW5AR09</accession>
<evidence type="ECO:0000313" key="4">
    <source>
        <dbReference type="Proteomes" id="UP001597344"/>
    </source>
</evidence>